<organism evidence="7 8">
    <name type="scientific">Genlisea aurea</name>
    <dbReference type="NCBI Taxonomy" id="192259"/>
    <lineage>
        <taxon>Eukaryota</taxon>
        <taxon>Viridiplantae</taxon>
        <taxon>Streptophyta</taxon>
        <taxon>Embryophyta</taxon>
        <taxon>Tracheophyta</taxon>
        <taxon>Spermatophyta</taxon>
        <taxon>Magnoliopsida</taxon>
        <taxon>eudicotyledons</taxon>
        <taxon>Gunneridae</taxon>
        <taxon>Pentapetalae</taxon>
        <taxon>asterids</taxon>
        <taxon>lamiids</taxon>
        <taxon>Lamiales</taxon>
        <taxon>Lentibulariaceae</taxon>
        <taxon>Genlisea</taxon>
    </lineage>
</organism>
<feature type="transmembrane region" description="Helical" evidence="6">
    <location>
        <begin position="380"/>
        <end position="399"/>
    </location>
</feature>
<comment type="caution">
    <text evidence="7">The sequence shown here is derived from an EMBL/GenBank/DDBJ whole genome shotgun (WGS) entry which is preliminary data.</text>
</comment>
<dbReference type="GO" id="GO:0022857">
    <property type="term" value="F:transmembrane transporter activity"/>
    <property type="evidence" value="ECO:0007669"/>
    <property type="project" value="InterPro"/>
</dbReference>
<keyword evidence="8" id="KW-1185">Reference proteome</keyword>
<feature type="transmembrane region" description="Helical" evidence="6">
    <location>
        <begin position="90"/>
        <end position="107"/>
    </location>
</feature>
<dbReference type="OrthoDB" id="1641903at2759"/>
<dbReference type="PANTHER" id="PTHR11119">
    <property type="entry name" value="XANTHINE-URACIL / VITAMIN C PERMEASE FAMILY MEMBER"/>
    <property type="match status" value="1"/>
</dbReference>
<feature type="transmembrane region" description="Helical" evidence="6">
    <location>
        <begin position="206"/>
        <end position="231"/>
    </location>
</feature>
<feature type="transmembrane region" description="Helical" evidence="6">
    <location>
        <begin position="274"/>
        <end position="300"/>
    </location>
</feature>
<sequence>MSVGEGMIRHIPENLLVDYCLIVSPGWVHVFLLGFQHFLVVLWTSVIIAAAIVPHMGGGIAERALVIQTLLFVSGLNTLLQTFFGTRLSTVIGGSFRFIIPSLYIAFARRYVDYVDPKQKFIETMRAIQGALLIASALPILLGFLGIWRIVARFLSPLSAVPLVTLVGLGLYEYAFPLAAECVEIGLPEIIILYAPEIRRLNLPDFLRYAVLLSVALVWAFASLLTVTGVYKNKSVKTQLSCRVDRSGLISASEWFRFPYPFQWGRPEVHAGEVLVTLAAVFVTMIESSGAFIAAFRYAGGEPLPPSVLGRGIGWLGIGFFLDGMFGTGVGSTAAVENVGLLGITRVGSRRVVQISAAYMLFFSLIGKFAAVFASIPLPIIGAVYCILFAVVSFAGIGMSQYCDLNSWRTNFVVGFSFFMGLSVPRYFADYAILSGHGPVDTHSQWFNGVAMVIFSSPAAVAAVVAVFLDVTTGRSGGEDGGRKWWSKYERFDGSGETNAKFYALPWGLSKYFPSH</sequence>
<feature type="transmembrane region" description="Helical" evidence="6">
    <location>
        <begin position="65"/>
        <end position="84"/>
    </location>
</feature>
<evidence type="ECO:0000313" key="8">
    <source>
        <dbReference type="Proteomes" id="UP000015453"/>
    </source>
</evidence>
<keyword evidence="3 6" id="KW-0812">Transmembrane</keyword>
<feature type="transmembrane region" description="Helical" evidence="6">
    <location>
        <begin position="312"/>
        <end position="336"/>
    </location>
</feature>
<evidence type="ECO:0000256" key="5">
    <source>
        <dbReference type="ARBA" id="ARBA00023136"/>
    </source>
</evidence>
<gene>
    <name evidence="7" type="ORF">M569_06446</name>
</gene>
<keyword evidence="4 6" id="KW-1133">Transmembrane helix</keyword>
<dbReference type="EMBL" id="AUSU01002666">
    <property type="protein sequence ID" value="EPS68320.1"/>
    <property type="molecule type" value="Genomic_DNA"/>
</dbReference>
<reference evidence="7 8" key="1">
    <citation type="journal article" date="2013" name="BMC Genomics">
        <title>The miniature genome of a carnivorous plant Genlisea aurea contains a low number of genes and short non-coding sequences.</title>
        <authorList>
            <person name="Leushkin E.V."/>
            <person name="Sutormin R.A."/>
            <person name="Nabieva E.R."/>
            <person name="Penin A.A."/>
            <person name="Kondrashov A.S."/>
            <person name="Logacheva M.D."/>
        </authorList>
    </citation>
    <scope>NUCLEOTIDE SEQUENCE [LARGE SCALE GENOMIC DNA]</scope>
</reference>
<protein>
    <submittedName>
        <fullName evidence="7">Root uracil permease 1</fullName>
    </submittedName>
</protein>
<evidence type="ECO:0000256" key="1">
    <source>
        <dbReference type="ARBA" id="ARBA00004141"/>
    </source>
</evidence>
<keyword evidence="5 6" id="KW-0472">Membrane</keyword>
<feature type="transmembrane region" description="Helical" evidence="6">
    <location>
        <begin position="27"/>
        <end position="53"/>
    </location>
</feature>
<dbReference type="Pfam" id="PF00860">
    <property type="entry name" value="Xan_ur_permease"/>
    <property type="match status" value="1"/>
</dbReference>
<evidence type="ECO:0000256" key="2">
    <source>
        <dbReference type="ARBA" id="ARBA00008821"/>
    </source>
</evidence>
<dbReference type="InterPro" id="IPR006043">
    <property type="entry name" value="NCS2"/>
</dbReference>
<comment type="subcellular location">
    <subcellularLocation>
        <location evidence="1">Membrane</location>
        <topology evidence="1">Multi-pass membrane protein</topology>
    </subcellularLocation>
</comment>
<evidence type="ECO:0000256" key="3">
    <source>
        <dbReference type="ARBA" id="ARBA00022692"/>
    </source>
</evidence>
<evidence type="ECO:0000313" key="7">
    <source>
        <dbReference type="EMBL" id="EPS68320.1"/>
    </source>
</evidence>
<evidence type="ECO:0000256" key="6">
    <source>
        <dbReference type="SAM" id="Phobius"/>
    </source>
</evidence>
<dbReference type="Proteomes" id="UP000015453">
    <property type="component" value="Unassembled WGS sequence"/>
</dbReference>
<proteinExistence type="inferred from homology"/>
<feature type="transmembrane region" description="Helical" evidence="6">
    <location>
        <begin position="411"/>
        <end position="429"/>
    </location>
</feature>
<feature type="transmembrane region" description="Helical" evidence="6">
    <location>
        <begin position="357"/>
        <end position="374"/>
    </location>
</feature>
<evidence type="ECO:0000256" key="4">
    <source>
        <dbReference type="ARBA" id="ARBA00022989"/>
    </source>
</evidence>
<dbReference type="AlphaFoldDB" id="S8CNK9"/>
<feature type="transmembrane region" description="Helical" evidence="6">
    <location>
        <begin position="449"/>
        <end position="469"/>
    </location>
</feature>
<comment type="similarity">
    <text evidence="2">Belongs to the nucleobase:cation symporter-2 (NCS2) (TC 2.A.40) family.</text>
</comment>
<accession>S8CNK9</accession>
<feature type="transmembrane region" description="Helical" evidence="6">
    <location>
        <begin position="128"/>
        <end position="151"/>
    </location>
</feature>
<dbReference type="GO" id="GO:0016020">
    <property type="term" value="C:membrane"/>
    <property type="evidence" value="ECO:0007669"/>
    <property type="project" value="UniProtKB-SubCell"/>
</dbReference>
<name>S8CNK9_9LAMI</name>